<sequence length="104" mass="12432">MQGLHKRCLIFLIVFQDLRLVKVLQTRRLTGHEALRPFRSRSSSDVPCNRKCGLLHYYPRCYLRVFLSRINVCSRFQDNAFLSSEYKKKLQYQPGINLFYMNLI</sequence>
<proteinExistence type="predicted"/>
<reference evidence="2" key="2">
    <citation type="submission" date="2023-04" db="EMBL/GenBank/DDBJ databases">
        <authorList>
            <person name="Bu L."/>
            <person name="Lu L."/>
            <person name="Laidemitt M.R."/>
            <person name="Zhang S.M."/>
            <person name="Mutuku M."/>
            <person name="Mkoji G."/>
            <person name="Steinauer M."/>
            <person name="Loker E.S."/>
        </authorList>
    </citation>
    <scope>NUCLEOTIDE SEQUENCE</scope>
    <source>
        <strain evidence="2">KasaAsao</strain>
        <tissue evidence="2">Whole Snail</tissue>
    </source>
</reference>
<keyword evidence="3" id="KW-1185">Reference proteome</keyword>
<protein>
    <recommendedName>
        <fullName evidence="4">Secreted protein</fullName>
    </recommendedName>
</protein>
<feature type="signal peptide" evidence="1">
    <location>
        <begin position="1"/>
        <end position="23"/>
    </location>
</feature>
<organism evidence="2 3">
    <name type="scientific">Biomphalaria pfeifferi</name>
    <name type="common">Bloodfluke planorb</name>
    <name type="synonym">Freshwater snail</name>
    <dbReference type="NCBI Taxonomy" id="112525"/>
    <lineage>
        <taxon>Eukaryota</taxon>
        <taxon>Metazoa</taxon>
        <taxon>Spiralia</taxon>
        <taxon>Lophotrochozoa</taxon>
        <taxon>Mollusca</taxon>
        <taxon>Gastropoda</taxon>
        <taxon>Heterobranchia</taxon>
        <taxon>Euthyneura</taxon>
        <taxon>Panpulmonata</taxon>
        <taxon>Hygrophila</taxon>
        <taxon>Lymnaeoidea</taxon>
        <taxon>Planorbidae</taxon>
        <taxon>Biomphalaria</taxon>
    </lineage>
</organism>
<dbReference type="Proteomes" id="UP001233172">
    <property type="component" value="Unassembled WGS sequence"/>
</dbReference>
<name>A0AAD8EZC2_BIOPF</name>
<accession>A0AAD8EZC2</accession>
<dbReference type="EMBL" id="JASAOG010000194">
    <property type="protein sequence ID" value="KAK0044616.1"/>
    <property type="molecule type" value="Genomic_DNA"/>
</dbReference>
<feature type="chain" id="PRO_5042150114" description="Secreted protein" evidence="1">
    <location>
        <begin position="24"/>
        <end position="104"/>
    </location>
</feature>
<gene>
    <name evidence="2" type="ORF">Bpfe_025904</name>
</gene>
<evidence type="ECO:0000313" key="3">
    <source>
        <dbReference type="Proteomes" id="UP001233172"/>
    </source>
</evidence>
<keyword evidence="1" id="KW-0732">Signal</keyword>
<evidence type="ECO:0008006" key="4">
    <source>
        <dbReference type="Google" id="ProtNLM"/>
    </source>
</evidence>
<reference evidence="2" key="1">
    <citation type="journal article" date="2023" name="PLoS Negl. Trop. Dis.">
        <title>A genome sequence for Biomphalaria pfeifferi, the major vector snail for the human-infecting parasite Schistosoma mansoni.</title>
        <authorList>
            <person name="Bu L."/>
            <person name="Lu L."/>
            <person name="Laidemitt M.R."/>
            <person name="Zhang S.M."/>
            <person name="Mutuku M."/>
            <person name="Mkoji G."/>
            <person name="Steinauer M."/>
            <person name="Loker E.S."/>
        </authorList>
    </citation>
    <scope>NUCLEOTIDE SEQUENCE</scope>
    <source>
        <strain evidence="2">KasaAsao</strain>
    </source>
</reference>
<evidence type="ECO:0000313" key="2">
    <source>
        <dbReference type="EMBL" id="KAK0044616.1"/>
    </source>
</evidence>
<dbReference type="AlphaFoldDB" id="A0AAD8EZC2"/>
<comment type="caution">
    <text evidence="2">The sequence shown here is derived from an EMBL/GenBank/DDBJ whole genome shotgun (WGS) entry which is preliminary data.</text>
</comment>
<evidence type="ECO:0000256" key="1">
    <source>
        <dbReference type="SAM" id="SignalP"/>
    </source>
</evidence>